<feature type="region of interest" description="Disordered" evidence="1">
    <location>
        <begin position="85"/>
        <end position="104"/>
    </location>
</feature>
<dbReference type="PANTHER" id="PTHR33169:SF14">
    <property type="entry name" value="TRANSCRIPTIONAL REGULATOR RV3488"/>
    <property type="match status" value="1"/>
</dbReference>
<feature type="compositionally biased region" description="Low complexity" evidence="1">
    <location>
        <begin position="93"/>
        <end position="104"/>
    </location>
</feature>
<dbReference type="InterPro" id="IPR036388">
    <property type="entry name" value="WH-like_DNA-bd_sf"/>
</dbReference>
<evidence type="ECO:0000313" key="3">
    <source>
        <dbReference type="EMBL" id="MFC6590942.1"/>
    </source>
</evidence>
<dbReference type="InterPro" id="IPR005149">
    <property type="entry name" value="Tscrpt_reg_PadR_N"/>
</dbReference>
<dbReference type="InterPro" id="IPR052509">
    <property type="entry name" value="Metal_resp_DNA-bind_regulator"/>
</dbReference>
<dbReference type="RefSeq" id="WP_380081950.1">
    <property type="nucleotide sequence ID" value="NZ_JBHSWD010000001.1"/>
</dbReference>
<evidence type="ECO:0000256" key="1">
    <source>
        <dbReference type="SAM" id="MobiDB-lite"/>
    </source>
</evidence>
<organism evidence="3 4">
    <name type="scientific">Deinococcus lacus</name>
    <dbReference type="NCBI Taxonomy" id="392561"/>
    <lineage>
        <taxon>Bacteria</taxon>
        <taxon>Thermotogati</taxon>
        <taxon>Deinococcota</taxon>
        <taxon>Deinococci</taxon>
        <taxon>Deinococcales</taxon>
        <taxon>Deinococcaceae</taxon>
        <taxon>Deinococcus</taxon>
    </lineage>
</organism>
<keyword evidence="4" id="KW-1185">Reference proteome</keyword>
<comment type="caution">
    <text evidence="3">The sequence shown here is derived from an EMBL/GenBank/DDBJ whole genome shotgun (WGS) entry which is preliminary data.</text>
</comment>
<dbReference type="Pfam" id="PF03551">
    <property type="entry name" value="PadR"/>
    <property type="match status" value="1"/>
</dbReference>
<dbReference type="Proteomes" id="UP001596297">
    <property type="component" value="Unassembled WGS sequence"/>
</dbReference>
<feature type="domain" description="Transcription regulator PadR N-terminal" evidence="2">
    <location>
        <begin position="17"/>
        <end position="81"/>
    </location>
</feature>
<dbReference type="EMBL" id="JBHSWD010000001">
    <property type="protein sequence ID" value="MFC6590942.1"/>
    <property type="molecule type" value="Genomic_DNA"/>
</dbReference>
<gene>
    <name evidence="3" type="ORF">ACFP81_02120</name>
</gene>
<accession>A0ABW1YCK4</accession>
<evidence type="ECO:0000313" key="4">
    <source>
        <dbReference type="Proteomes" id="UP001596297"/>
    </source>
</evidence>
<dbReference type="PANTHER" id="PTHR33169">
    <property type="entry name" value="PADR-FAMILY TRANSCRIPTIONAL REGULATOR"/>
    <property type="match status" value="1"/>
</dbReference>
<reference evidence="4" key="1">
    <citation type="journal article" date="2019" name="Int. J. Syst. Evol. Microbiol.">
        <title>The Global Catalogue of Microorganisms (GCM) 10K type strain sequencing project: providing services to taxonomists for standard genome sequencing and annotation.</title>
        <authorList>
            <consortium name="The Broad Institute Genomics Platform"/>
            <consortium name="The Broad Institute Genome Sequencing Center for Infectious Disease"/>
            <person name="Wu L."/>
            <person name="Ma J."/>
        </authorList>
    </citation>
    <scope>NUCLEOTIDE SEQUENCE [LARGE SCALE GENOMIC DNA]</scope>
    <source>
        <strain evidence="4">CGMCC 1.15772</strain>
    </source>
</reference>
<dbReference type="InterPro" id="IPR036390">
    <property type="entry name" value="WH_DNA-bd_sf"/>
</dbReference>
<sequence length="104" mass="11402">MLKRTRKPSPHTAAVLLALLDVYPQPSYGYDLSQNTGLKSGTLYPILQRLHERGLLSAEWQDSPHEGKPPRHIYALTAAGLDLARQQRRESAEAAAGAGREATV</sequence>
<evidence type="ECO:0000259" key="2">
    <source>
        <dbReference type="Pfam" id="PF03551"/>
    </source>
</evidence>
<dbReference type="Gene3D" id="1.10.10.10">
    <property type="entry name" value="Winged helix-like DNA-binding domain superfamily/Winged helix DNA-binding domain"/>
    <property type="match status" value="1"/>
</dbReference>
<proteinExistence type="predicted"/>
<protein>
    <submittedName>
        <fullName evidence="3">PadR family transcriptional regulator</fullName>
    </submittedName>
</protein>
<name>A0ABW1YCK4_9DEIO</name>
<dbReference type="SUPFAM" id="SSF46785">
    <property type="entry name" value="Winged helix' DNA-binding domain"/>
    <property type="match status" value="1"/>
</dbReference>